<dbReference type="HAMAP" id="MF_01966">
    <property type="entry name" value="NADHX_epimerase"/>
    <property type="match status" value="1"/>
</dbReference>
<reference evidence="22" key="1">
    <citation type="journal article" date="2014" name="Int. J. Syst. Evol. Microbiol.">
        <title>Complete genome sequence of Corynebacterium casei LMG S-19264T (=DSM 44701T), isolated from a smear-ripened cheese.</title>
        <authorList>
            <consortium name="US DOE Joint Genome Institute (JGI-PGF)"/>
            <person name="Walter F."/>
            <person name="Albersmeier A."/>
            <person name="Kalinowski J."/>
            <person name="Ruckert C."/>
        </authorList>
    </citation>
    <scope>NUCLEOTIDE SEQUENCE</scope>
    <source>
        <strain evidence="22">CCM 7664</strain>
    </source>
</reference>
<dbReference type="GO" id="GO:0110051">
    <property type="term" value="P:metabolite repair"/>
    <property type="evidence" value="ECO:0007669"/>
    <property type="project" value="TreeGrafter"/>
</dbReference>
<dbReference type="InterPro" id="IPR004443">
    <property type="entry name" value="YjeF_N_dom"/>
</dbReference>
<dbReference type="SUPFAM" id="SSF64153">
    <property type="entry name" value="YjeF N-terminal domain-like"/>
    <property type="match status" value="1"/>
</dbReference>
<comment type="function">
    <text evidence="14 19">Bifunctional enzyme that catalyzes the epimerization of the S- and R-forms of NAD(P)HX and the dehydration of the S-form of NAD(P)HX at the expense of ADP, which is converted to AMP. This allows the repair of both epimers of NAD(P)HX, a damaged form of NAD(P)H that is a result of enzymatic or heat-dependent hydration.</text>
</comment>
<feature type="binding site" evidence="17">
    <location>
        <position position="442"/>
    </location>
    <ligand>
        <name>(6S)-NADPHX</name>
        <dbReference type="ChEBI" id="CHEBI:64076"/>
    </ligand>
</feature>
<evidence type="ECO:0000313" key="22">
    <source>
        <dbReference type="EMBL" id="GGI52941.1"/>
    </source>
</evidence>
<keyword evidence="10 17" id="KW-0520">NAD</keyword>
<evidence type="ECO:0000256" key="1">
    <source>
        <dbReference type="ARBA" id="ARBA00000013"/>
    </source>
</evidence>
<feature type="binding site" evidence="17">
    <location>
        <position position="322"/>
    </location>
    <ligand>
        <name>(6S)-NADPHX</name>
        <dbReference type="ChEBI" id="CHEBI:64076"/>
    </ligand>
</feature>
<evidence type="ECO:0000256" key="2">
    <source>
        <dbReference type="ARBA" id="ARBA00000909"/>
    </source>
</evidence>
<evidence type="ECO:0000256" key="4">
    <source>
        <dbReference type="ARBA" id="ARBA00009524"/>
    </source>
</evidence>
<accession>A0A8J3AWP2</accession>
<evidence type="ECO:0000256" key="16">
    <source>
        <dbReference type="ARBA" id="ARBA00049209"/>
    </source>
</evidence>
<keyword evidence="12 17" id="KW-0456">Lyase</keyword>
<dbReference type="HAMAP" id="MF_01965">
    <property type="entry name" value="NADHX_dehydratase"/>
    <property type="match status" value="1"/>
</dbReference>
<feature type="binding site" evidence="17">
    <location>
        <position position="441"/>
    </location>
    <ligand>
        <name>AMP</name>
        <dbReference type="ChEBI" id="CHEBI:456215"/>
    </ligand>
</feature>
<keyword evidence="8 17" id="KW-0521">NADP</keyword>
<comment type="caution">
    <text evidence="22">The sequence shown here is derived from an EMBL/GenBank/DDBJ whole genome shotgun (WGS) entry which is preliminary data.</text>
</comment>
<feature type="binding site" evidence="18">
    <location>
        <position position="165"/>
    </location>
    <ligand>
        <name>K(+)</name>
        <dbReference type="ChEBI" id="CHEBI:29103"/>
    </ligand>
</feature>
<dbReference type="InterPro" id="IPR000631">
    <property type="entry name" value="CARKD"/>
</dbReference>
<sequence>MTGRHPLHSVATIRSIEEAALRMLPPYTLMQRAGKAAAAFALELLADADGMPPVLVLAGPGNNGGDALEAASLLAHARCDVTVLMTGDIAQLPSDAHQAYLRAVASHIVFLEPEQYDAVTRTDWALIIDGLFGIGLARPLSGHWQQLVETINVLPAPILSLDVPSGLDADTGTVVGGTEGIAVRATHTLTFIGDKPGLHTCDGRDHAGAVSVACLDIAPESFAVSSTPMVLNSIAAFSPALRRRPHNSHKGSYGDVVVLGGAAGMSGAVILSARTAAKCGAGRVFVASIADTPAYDSQQPELMCRAAADIDFSGRTTVAGPGMGTSRQAHDLLAQALATQAPLVLDADALNLISEEPALRHKLQSRRAPALLTPHPLEAARLLGTTTEQVQANRIDAARTLATTLHAVVVLKGSGSVIASPDGRIAINPTGNPALATAGSGDVLSGVCGALLGQQWPIWEAALAAVWLHGAAADELVRRGIGPIGVVASELIPEIRALLNRLIAEHAPHTN</sequence>
<evidence type="ECO:0000256" key="8">
    <source>
        <dbReference type="ARBA" id="ARBA00022857"/>
    </source>
</evidence>
<feature type="binding site" evidence="17">
    <location>
        <position position="375"/>
    </location>
    <ligand>
        <name>(6S)-NADPHX</name>
        <dbReference type="ChEBI" id="CHEBI:64076"/>
    </ligand>
</feature>
<dbReference type="EMBL" id="BMDP01000001">
    <property type="protein sequence ID" value="GGI52941.1"/>
    <property type="molecule type" value="Genomic_DNA"/>
</dbReference>
<comment type="similarity">
    <text evidence="17">Belongs to the NnrD/CARKD family.</text>
</comment>
<dbReference type="Gene3D" id="3.40.50.10260">
    <property type="entry name" value="YjeF N-terminal domain"/>
    <property type="match status" value="1"/>
</dbReference>
<dbReference type="PANTHER" id="PTHR12592">
    <property type="entry name" value="ATP-DEPENDENT (S)-NAD(P)H-HYDRATE DEHYDRATASE FAMILY MEMBER"/>
    <property type="match status" value="1"/>
</dbReference>
<dbReference type="PIRSF" id="PIRSF017184">
    <property type="entry name" value="Nnr"/>
    <property type="match status" value="1"/>
</dbReference>
<dbReference type="RefSeq" id="WP_188419044.1">
    <property type="nucleotide sequence ID" value="NZ_BMDP01000001.1"/>
</dbReference>
<comment type="cofactor">
    <cofactor evidence="18 19">
        <name>K(+)</name>
        <dbReference type="ChEBI" id="CHEBI:29103"/>
    </cofactor>
    <text evidence="18 19">Binds 1 potassium ion per subunit.</text>
</comment>
<reference evidence="22" key="2">
    <citation type="submission" date="2020-09" db="EMBL/GenBank/DDBJ databases">
        <authorList>
            <person name="Sun Q."/>
            <person name="Sedlacek I."/>
        </authorList>
    </citation>
    <scope>NUCLEOTIDE SEQUENCE</scope>
    <source>
        <strain evidence="22">CCM 7664</strain>
    </source>
</reference>
<comment type="catalytic activity">
    <reaction evidence="2 18 19">
        <text>(6R)-NADPHX = (6S)-NADPHX</text>
        <dbReference type="Rhea" id="RHEA:32227"/>
        <dbReference type="ChEBI" id="CHEBI:64076"/>
        <dbReference type="ChEBI" id="CHEBI:64077"/>
        <dbReference type="EC" id="5.1.99.6"/>
    </reaction>
</comment>
<organism evidence="22 23">
    <name type="scientific">Oxalicibacterium solurbis</name>
    <dbReference type="NCBI Taxonomy" id="69280"/>
    <lineage>
        <taxon>Bacteria</taxon>
        <taxon>Pseudomonadati</taxon>
        <taxon>Pseudomonadota</taxon>
        <taxon>Betaproteobacteria</taxon>
        <taxon>Burkholderiales</taxon>
        <taxon>Oxalobacteraceae</taxon>
        <taxon>Oxalicibacterium</taxon>
    </lineage>
</organism>
<evidence type="ECO:0000256" key="13">
    <source>
        <dbReference type="ARBA" id="ARBA00023268"/>
    </source>
</evidence>
<keyword evidence="7 17" id="KW-0067">ATP-binding</keyword>
<evidence type="ECO:0000259" key="20">
    <source>
        <dbReference type="PROSITE" id="PS51383"/>
    </source>
</evidence>
<comment type="caution">
    <text evidence="18">Lacks conserved residue(s) required for the propagation of feature annotation.</text>
</comment>
<proteinExistence type="inferred from homology"/>
<comment type="catalytic activity">
    <reaction evidence="16 17 19">
        <text>(6S)-NADPHX + ADP = AMP + phosphate + NADPH + H(+)</text>
        <dbReference type="Rhea" id="RHEA:32235"/>
        <dbReference type="ChEBI" id="CHEBI:15378"/>
        <dbReference type="ChEBI" id="CHEBI:43474"/>
        <dbReference type="ChEBI" id="CHEBI:57783"/>
        <dbReference type="ChEBI" id="CHEBI:64076"/>
        <dbReference type="ChEBI" id="CHEBI:456215"/>
        <dbReference type="ChEBI" id="CHEBI:456216"/>
        <dbReference type="EC" id="4.2.1.136"/>
    </reaction>
</comment>
<keyword evidence="13" id="KW-0511">Multifunctional enzyme</keyword>
<evidence type="ECO:0000256" key="14">
    <source>
        <dbReference type="ARBA" id="ARBA00025153"/>
    </source>
</evidence>
<dbReference type="PROSITE" id="PS51383">
    <property type="entry name" value="YJEF_C_3"/>
    <property type="match status" value="1"/>
</dbReference>
<dbReference type="GO" id="GO:0052856">
    <property type="term" value="F:NAD(P)HX epimerase activity"/>
    <property type="evidence" value="ECO:0007669"/>
    <property type="project" value="UniProtKB-UniRule"/>
</dbReference>
<feature type="binding site" evidence="18">
    <location>
        <position position="129"/>
    </location>
    <ligand>
        <name>K(+)</name>
        <dbReference type="ChEBI" id="CHEBI:29103"/>
    </ligand>
</feature>
<dbReference type="CDD" id="cd01171">
    <property type="entry name" value="YXKO-related"/>
    <property type="match status" value="1"/>
</dbReference>
<dbReference type="PROSITE" id="PS51385">
    <property type="entry name" value="YJEF_N"/>
    <property type="match status" value="1"/>
</dbReference>
<dbReference type="PANTHER" id="PTHR12592:SF0">
    <property type="entry name" value="ATP-DEPENDENT (S)-NAD(P)H-HYDRATE DEHYDRATASE"/>
    <property type="match status" value="1"/>
</dbReference>
<feature type="domain" description="YjeF C-terminal" evidence="20">
    <location>
        <begin position="233"/>
        <end position="502"/>
    </location>
</feature>
<feature type="binding site" evidence="18">
    <location>
        <begin position="133"/>
        <end position="139"/>
    </location>
    <ligand>
        <name>(6S)-NADPHX</name>
        <dbReference type="ChEBI" id="CHEBI:64076"/>
    </ligand>
</feature>
<dbReference type="GO" id="GO:0046496">
    <property type="term" value="P:nicotinamide nucleotide metabolic process"/>
    <property type="evidence" value="ECO:0007669"/>
    <property type="project" value="UniProtKB-UniRule"/>
</dbReference>
<dbReference type="SUPFAM" id="SSF53613">
    <property type="entry name" value="Ribokinase-like"/>
    <property type="match status" value="1"/>
</dbReference>
<dbReference type="InterPro" id="IPR029056">
    <property type="entry name" value="Ribokinase-like"/>
</dbReference>
<dbReference type="InterPro" id="IPR030677">
    <property type="entry name" value="Nnr"/>
</dbReference>
<dbReference type="EC" id="4.2.1.136" evidence="19"/>
<comment type="catalytic activity">
    <reaction evidence="1 18 19">
        <text>(6R)-NADHX = (6S)-NADHX</text>
        <dbReference type="Rhea" id="RHEA:32215"/>
        <dbReference type="ChEBI" id="CHEBI:64074"/>
        <dbReference type="ChEBI" id="CHEBI:64075"/>
        <dbReference type="EC" id="5.1.99.6"/>
    </reaction>
</comment>
<dbReference type="GO" id="GO:0046872">
    <property type="term" value="F:metal ion binding"/>
    <property type="evidence" value="ECO:0007669"/>
    <property type="project" value="UniProtKB-UniRule"/>
</dbReference>
<evidence type="ECO:0000256" key="10">
    <source>
        <dbReference type="ARBA" id="ARBA00023027"/>
    </source>
</evidence>
<feature type="binding site" evidence="17">
    <location>
        <begin position="412"/>
        <end position="416"/>
    </location>
    <ligand>
        <name>AMP</name>
        <dbReference type="ChEBI" id="CHEBI:456215"/>
    </ligand>
</feature>
<comment type="catalytic activity">
    <reaction evidence="15 17 19">
        <text>(6S)-NADHX + ADP = AMP + phosphate + NADH + H(+)</text>
        <dbReference type="Rhea" id="RHEA:32223"/>
        <dbReference type="ChEBI" id="CHEBI:15378"/>
        <dbReference type="ChEBI" id="CHEBI:43474"/>
        <dbReference type="ChEBI" id="CHEBI:57945"/>
        <dbReference type="ChEBI" id="CHEBI:64074"/>
        <dbReference type="ChEBI" id="CHEBI:456215"/>
        <dbReference type="ChEBI" id="CHEBI:456216"/>
        <dbReference type="EC" id="4.2.1.136"/>
    </reaction>
</comment>
<comment type="function">
    <text evidence="18">Catalyzes the epimerization of the S- and R-forms of NAD(P)HX, a damaged form of NAD(P)H that is a result of enzymatic or heat-dependent hydration. This is a prerequisite for the S-specific NAD(P)H-hydrate dehydratase to allow the repair of both epimers of NAD(P)HX.</text>
</comment>
<feature type="domain" description="YjeF N-terminal" evidence="21">
    <location>
        <begin position="13"/>
        <end position="223"/>
    </location>
</feature>
<feature type="binding site" evidence="18">
    <location>
        <position position="162"/>
    </location>
    <ligand>
        <name>(6S)-NADPHX</name>
        <dbReference type="ChEBI" id="CHEBI:64076"/>
    </ligand>
</feature>
<comment type="cofactor">
    <cofactor evidence="17">
        <name>Mg(2+)</name>
        <dbReference type="ChEBI" id="CHEBI:18420"/>
    </cofactor>
</comment>
<dbReference type="AlphaFoldDB" id="A0A8J3AWP2"/>
<keyword evidence="5 18" id="KW-0479">Metal-binding</keyword>
<evidence type="ECO:0000256" key="3">
    <source>
        <dbReference type="ARBA" id="ARBA00006001"/>
    </source>
</evidence>
<dbReference type="NCBIfam" id="TIGR00196">
    <property type="entry name" value="yjeF_cterm"/>
    <property type="match status" value="1"/>
</dbReference>
<dbReference type="Proteomes" id="UP000627205">
    <property type="component" value="Unassembled WGS sequence"/>
</dbReference>
<evidence type="ECO:0000256" key="7">
    <source>
        <dbReference type="ARBA" id="ARBA00022840"/>
    </source>
</evidence>
<feature type="binding site" evidence="18">
    <location>
        <position position="63"/>
    </location>
    <ligand>
        <name>K(+)</name>
        <dbReference type="ChEBI" id="CHEBI:29103"/>
    </ligand>
</feature>
<feature type="binding site" evidence="17">
    <location>
        <position position="268"/>
    </location>
    <ligand>
        <name>(6S)-NADPHX</name>
        <dbReference type="ChEBI" id="CHEBI:64076"/>
    </ligand>
</feature>
<evidence type="ECO:0000256" key="12">
    <source>
        <dbReference type="ARBA" id="ARBA00023239"/>
    </source>
</evidence>
<dbReference type="Pfam" id="PF03853">
    <property type="entry name" value="YjeF_N"/>
    <property type="match status" value="1"/>
</dbReference>
<keyword evidence="9 18" id="KW-0630">Potassium</keyword>
<evidence type="ECO:0000256" key="9">
    <source>
        <dbReference type="ARBA" id="ARBA00022958"/>
    </source>
</evidence>
<comment type="similarity">
    <text evidence="3 19">In the N-terminal section; belongs to the NnrE/AIBP family.</text>
</comment>
<keyword evidence="11 18" id="KW-0413">Isomerase</keyword>
<evidence type="ECO:0000256" key="11">
    <source>
        <dbReference type="ARBA" id="ARBA00023235"/>
    </source>
</evidence>
<evidence type="ECO:0000256" key="6">
    <source>
        <dbReference type="ARBA" id="ARBA00022741"/>
    </source>
</evidence>
<comment type="similarity">
    <text evidence="18">Belongs to the NnrE/AIBP family.</text>
</comment>
<gene>
    <name evidence="17" type="primary">nnrD</name>
    <name evidence="18" type="synonym">nnrE</name>
    <name evidence="22" type="ORF">GCM10011430_01150</name>
</gene>
<dbReference type="EC" id="5.1.99.6" evidence="19"/>
<name>A0A8J3AWP2_9BURK</name>
<dbReference type="NCBIfam" id="TIGR00197">
    <property type="entry name" value="yjeF_nterm"/>
    <property type="match status" value="1"/>
</dbReference>
<dbReference type="Gene3D" id="3.40.1190.20">
    <property type="match status" value="1"/>
</dbReference>
<evidence type="ECO:0000256" key="15">
    <source>
        <dbReference type="ARBA" id="ARBA00048238"/>
    </source>
</evidence>
<evidence type="ECO:0000256" key="5">
    <source>
        <dbReference type="ARBA" id="ARBA00022723"/>
    </source>
</evidence>
<comment type="subunit">
    <text evidence="17">Homotetramer.</text>
</comment>
<dbReference type="Pfam" id="PF01256">
    <property type="entry name" value="Carb_kinase"/>
    <property type="match status" value="1"/>
</dbReference>
<keyword evidence="23" id="KW-1185">Reference proteome</keyword>
<evidence type="ECO:0000256" key="17">
    <source>
        <dbReference type="HAMAP-Rule" id="MF_01965"/>
    </source>
</evidence>
<comment type="similarity">
    <text evidence="4 19">In the C-terminal section; belongs to the NnrD/CARKD family.</text>
</comment>
<feature type="binding site" evidence="18">
    <location>
        <begin position="62"/>
        <end position="66"/>
    </location>
    <ligand>
        <name>(6S)-NADPHX</name>
        <dbReference type="ChEBI" id="CHEBI:64076"/>
    </ligand>
</feature>
<dbReference type="GO" id="GO:0005524">
    <property type="term" value="F:ATP binding"/>
    <property type="evidence" value="ECO:0007669"/>
    <property type="project" value="UniProtKB-UniRule"/>
</dbReference>
<evidence type="ECO:0000256" key="18">
    <source>
        <dbReference type="HAMAP-Rule" id="MF_01966"/>
    </source>
</evidence>
<dbReference type="GO" id="GO:0052855">
    <property type="term" value="F:ADP-dependent NAD(P)H-hydrate dehydratase activity"/>
    <property type="evidence" value="ECO:0007669"/>
    <property type="project" value="UniProtKB-UniRule"/>
</dbReference>
<evidence type="ECO:0000259" key="21">
    <source>
        <dbReference type="PROSITE" id="PS51385"/>
    </source>
</evidence>
<keyword evidence="6 17" id="KW-0547">Nucleotide-binding</keyword>
<evidence type="ECO:0000256" key="19">
    <source>
        <dbReference type="PIRNR" id="PIRNR017184"/>
    </source>
</evidence>
<comment type="function">
    <text evidence="17">Catalyzes the dehydration of the S-form of NAD(P)HX at the expense of ADP, which is converted to AMP. Together with NAD(P)HX epimerase, which catalyzes the epimerization of the S- and R-forms, the enzyme allows the repair of both epimers of NAD(P)HX, a damaged form of NAD(P)H that is a result of enzymatic or heat-dependent hydration.</text>
</comment>
<dbReference type="InterPro" id="IPR036652">
    <property type="entry name" value="YjeF_N_dom_sf"/>
</dbReference>
<protein>
    <recommendedName>
        <fullName evidence="19">Bifunctional NAD(P)H-hydrate repair enzyme</fullName>
    </recommendedName>
    <alternativeName>
        <fullName evidence="19">Nicotinamide nucleotide repair protein</fullName>
    </alternativeName>
    <domain>
        <recommendedName>
            <fullName evidence="19">ADP-dependent (S)-NAD(P)H-hydrate dehydratase</fullName>
            <ecNumber evidence="19">4.2.1.136</ecNumber>
        </recommendedName>
        <alternativeName>
            <fullName evidence="19">ADP-dependent NAD(P)HX dehydratase</fullName>
        </alternativeName>
    </domain>
    <domain>
        <recommendedName>
            <fullName evidence="19">NAD(P)H-hydrate epimerase</fullName>
            <ecNumber evidence="19">5.1.99.6</ecNumber>
        </recommendedName>
    </domain>
</protein>
<evidence type="ECO:0000313" key="23">
    <source>
        <dbReference type="Proteomes" id="UP000627205"/>
    </source>
</evidence>